<evidence type="ECO:0000313" key="3">
    <source>
        <dbReference type="Proteomes" id="UP001054902"/>
    </source>
</evidence>
<dbReference type="AlphaFoldDB" id="A0AAD3GZJ4"/>
<dbReference type="Proteomes" id="UP001054902">
    <property type="component" value="Unassembled WGS sequence"/>
</dbReference>
<dbReference type="EMBL" id="BLLK01000019">
    <property type="protein sequence ID" value="GFH44389.1"/>
    <property type="molecule type" value="Genomic_DNA"/>
</dbReference>
<keyword evidence="3" id="KW-1185">Reference proteome</keyword>
<feature type="chain" id="PRO_5042175092" evidence="1">
    <location>
        <begin position="18"/>
        <end position="118"/>
    </location>
</feature>
<evidence type="ECO:0000256" key="1">
    <source>
        <dbReference type="SAM" id="SignalP"/>
    </source>
</evidence>
<accession>A0AAD3GZJ4</accession>
<feature type="signal peptide" evidence="1">
    <location>
        <begin position="1"/>
        <end position="17"/>
    </location>
</feature>
<organism evidence="2 3">
    <name type="scientific">Chaetoceros tenuissimus</name>
    <dbReference type="NCBI Taxonomy" id="426638"/>
    <lineage>
        <taxon>Eukaryota</taxon>
        <taxon>Sar</taxon>
        <taxon>Stramenopiles</taxon>
        <taxon>Ochrophyta</taxon>
        <taxon>Bacillariophyta</taxon>
        <taxon>Coscinodiscophyceae</taxon>
        <taxon>Chaetocerotophycidae</taxon>
        <taxon>Chaetocerotales</taxon>
        <taxon>Chaetocerotaceae</taxon>
        <taxon>Chaetoceros</taxon>
    </lineage>
</organism>
<name>A0AAD3GZJ4_9STRA</name>
<keyword evidence="1" id="KW-0732">Signal</keyword>
<protein>
    <submittedName>
        <fullName evidence="2">Uncharacterized protein</fullName>
    </submittedName>
</protein>
<gene>
    <name evidence="2" type="ORF">CTEN210_00863</name>
</gene>
<sequence>MKTQALLCVFAVGIAVSFTPTHEKVAPSVTPSTVESNEAPDLSLTPPRKIFLMVEPTPFTYVCGYTNRFNEMLRYLSKAKDHVVILTTDSVTPKEELPKEKYGYTIIQRDLLYLFMNK</sequence>
<comment type="caution">
    <text evidence="2">The sequence shown here is derived from an EMBL/GenBank/DDBJ whole genome shotgun (WGS) entry which is preliminary data.</text>
</comment>
<proteinExistence type="predicted"/>
<reference evidence="2 3" key="1">
    <citation type="journal article" date="2021" name="Sci. Rep.">
        <title>The genome of the diatom Chaetoceros tenuissimus carries an ancient integrated fragment of an extant virus.</title>
        <authorList>
            <person name="Hongo Y."/>
            <person name="Kimura K."/>
            <person name="Takaki Y."/>
            <person name="Yoshida Y."/>
            <person name="Baba S."/>
            <person name="Kobayashi G."/>
            <person name="Nagasaki K."/>
            <person name="Hano T."/>
            <person name="Tomaru Y."/>
        </authorList>
    </citation>
    <scope>NUCLEOTIDE SEQUENCE [LARGE SCALE GENOMIC DNA]</scope>
    <source>
        <strain evidence="2 3">NIES-3715</strain>
    </source>
</reference>
<evidence type="ECO:0000313" key="2">
    <source>
        <dbReference type="EMBL" id="GFH44389.1"/>
    </source>
</evidence>